<comment type="similarity">
    <text evidence="2 6">Belongs to the peptidase S26 family.</text>
</comment>
<feature type="active site" evidence="5">
    <location>
        <position position="43"/>
    </location>
</feature>
<proteinExistence type="inferred from homology"/>
<dbReference type="PANTHER" id="PTHR43390">
    <property type="entry name" value="SIGNAL PEPTIDASE I"/>
    <property type="match status" value="1"/>
</dbReference>
<comment type="caution">
    <text evidence="8">The sequence shown here is derived from an EMBL/GenBank/DDBJ whole genome shotgun (WGS) entry which is preliminary data.</text>
</comment>
<dbReference type="NCBIfam" id="TIGR02227">
    <property type="entry name" value="sigpep_I_bact"/>
    <property type="match status" value="1"/>
</dbReference>
<dbReference type="CDD" id="cd06530">
    <property type="entry name" value="S26_SPase_I"/>
    <property type="match status" value="1"/>
</dbReference>
<dbReference type="EC" id="3.4.21.89" evidence="3 6"/>
<keyword evidence="6" id="KW-0472">Membrane</keyword>
<reference evidence="9" key="1">
    <citation type="submission" date="2017-09" db="EMBL/GenBank/DDBJ databases">
        <title>Depth-based differentiation of microbial function through sediment-hosted aquifers and enrichment of novel symbionts in the deep terrestrial subsurface.</title>
        <authorList>
            <person name="Probst A.J."/>
            <person name="Ladd B."/>
            <person name="Jarett J.K."/>
            <person name="Geller-Mcgrath D.E."/>
            <person name="Sieber C.M.K."/>
            <person name="Emerson J.B."/>
            <person name="Anantharaman K."/>
            <person name="Thomas B.C."/>
            <person name="Malmstrom R."/>
            <person name="Stieglmeier M."/>
            <person name="Klingl A."/>
            <person name="Woyke T."/>
            <person name="Ryan C.M."/>
            <person name="Banfield J.F."/>
        </authorList>
    </citation>
    <scope>NUCLEOTIDE SEQUENCE [LARGE SCALE GENOMIC DNA]</scope>
</reference>
<comment type="subcellular location">
    <subcellularLocation>
        <location evidence="6">Membrane</location>
        <topology evidence="6">Single-pass type II membrane protein</topology>
    </subcellularLocation>
</comment>
<evidence type="ECO:0000313" key="9">
    <source>
        <dbReference type="Proteomes" id="UP000229631"/>
    </source>
</evidence>
<dbReference type="InterPro" id="IPR000223">
    <property type="entry name" value="Pept_S26A_signal_pept_1"/>
</dbReference>
<evidence type="ECO:0000256" key="3">
    <source>
        <dbReference type="ARBA" id="ARBA00013208"/>
    </source>
</evidence>
<evidence type="ECO:0000256" key="4">
    <source>
        <dbReference type="ARBA" id="ARBA00022801"/>
    </source>
</evidence>
<evidence type="ECO:0000256" key="6">
    <source>
        <dbReference type="RuleBase" id="RU362042"/>
    </source>
</evidence>
<feature type="domain" description="Peptidase S26" evidence="7">
    <location>
        <begin position="14"/>
        <end position="179"/>
    </location>
</feature>
<dbReference type="GO" id="GO:0004252">
    <property type="term" value="F:serine-type endopeptidase activity"/>
    <property type="evidence" value="ECO:0007669"/>
    <property type="project" value="InterPro"/>
</dbReference>
<feature type="active site" evidence="5">
    <location>
        <position position="91"/>
    </location>
</feature>
<dbReference type="InterPro" id="IPR019757">
    <property type="entry name" value="Pept_S26A_signal_pept_1_Lys-AS"/>
</dbReference>
<dbReference type="GO" id="GO:0009003">
    <property type="term" value="F:signal peptidase activity"/>
    <property type="evidence" value="ECO:0007669"/>
    <property type="project" value="UniProtKB-EC"/>
</dbReference>
<dbReference type="EMBL" id="PEVC01000007">
    <property type="protein sequence ID" value="PIV01889.1"/>
    <property type="molecule type" value="Genomic_DNA"/>
</dbReference>
<evidence type="ECO:0000256" key="2">
    <source>
        <dbReference type="ARBA" id="ARBA00009370"/>
    </source>
</evidence>
<evidence type="ECO:0000313" key="8">
    <source>
        <dbReference type="EMBL" id="PIV01889.1"/>
    </source>
</evidence>
<evidence type="ECO:0000256" key="1">
    <source>
        <dbReference type="ARBA" id="ARBA00000677"/>
    </source>
</evidence>
<accession>A0A2M7BFN1</accession>
<evidence type="ECO:0000259" key="7">
    <source>
        <dbReference type="Pfam" id="PF10502"/>
    </source>
</evidence>
<keyword evidence="6" id="KW-1133">Transmembrane helix</keyword>
<keyword evidence="6" id="KW-0812">Transmembrane</keyword>
<comment type="catalytic activity">
    <reaction evidence="1 6">
        <text>Cleavage of hydrophobic, N-terminal signal or leader sequences from secreted and periplasmic proteins.</text>
        <dbReference type="EC" id="3.4.21.89"/>
    </reaction>
</comment>
<sequence>MNDILKKIGQFFLDTIQAIVLALSIFIIVYLFLFQPHLVKGSSMYPNFIDHEFLLTNKLAYRFGLPQRGDVIVFKAPLSEPCAEIDCEYIKRIIGLPGDRVRLSEGKIYINDSLLNESDYLAKDVLSNQGTFLANNVERVIPDGFYLPLGDNRPFSRDGREFGPIARSSIVGKAWLRYWPIRKIGFVKHESYK</sequence>
<name>A0A2M7BFN1_9BACT</name>
<keyword evidence="4 6" id="KW-0378">Hydrolase</keyword>
<dbReference type="SUPFAM" id="SSF51306">
    <property type="entry name" value="LexA/Signal peptidase"/>
    <property type="match status" value="1"/>
</dbReference>
<protein>
    <recommendedName>
        <fullName evidence="3 6">Signal peptidase I</fullName>
        <ecNumber evidence="3 6">3.4.21.89</ecNumber>
    </recommendedName>
</protein>
<organism evidence="8 9">
    <name type="scientific">Candidatus Shapirobacteria bacterium CG03_land_8_20_14_0_80_39_12</name>
    <dbReference type="NCBI Taxonomy" id="1974879"/>
    <lineage>
        <taxon>Bacteria</taxon>
        <taxon>Candidatus Shapironibacteriota</taxon>
    </lineage>
</organism>
<dbReference type="InterPro" id="IPR036286">
    <property type="entry name" value="LexA/Signal_pep-like_sf"/>
</dbReference>
<dbReference type="GO" id="GO:0016020">
    <property type="term" value="C:membrane"/>
    <property type="evidence" value="ECO:0007669"/>
    <property type="project" value="UniProtKB-SubCell"/>
</dbReference>
<dbReference type="InterPro" id="IPR019533">
    <property type="entry name" value="Peptidase_S26"/>
</dbReference>
<feature type="transmembrane region" description="Helical" evidence="6">
    <location>
        <begin position="12"/>
        <end position="33"/>
    </location>
</feature>
<dbReference type="PROSITE" id="PS00760">
    <property type="entry name" value="SPASE_I_2"/>
    <property type="match status" value="1"/>
</dbReference>
<dbReference type="PANTHER" id="PTHR43390:SF1">
    <property type="entry name" value="CHLOROPLAST PROCESSING PEPTIDASE"/>
    <property type="match status" value="1"/>
</dbReference>
<evidence type="ECO:0000256" key="5">
    <source>
        <dbReference type="PIRSR" id="PIRSR600223-1"/>
    </source>
</evidence>
<dbReference type="AlphaFoldDB" id="A0A2M7BFN1"/>
<dbReference type="PRINTS" id="PR00727">
    <property type="entry name" value="LEADERPTASE"/>
</dbReference>
<gene>
    <name evidence="8" type="primary">lepB</name>
    <name evidence="8" type="ORF">COS54_00255</name>
</gene>
<dbReference type="Pfam" id="PF10502">
    <property type="entry name" value="Peptidase_S26"/>
    <property type="match status" value="1"/>
</dbReference>
<dbReference type="GO" id="GO:0006465">
    <property type="term" value="P:signal peptide processing"/>
    <property type="evidence" value="ECO:0007669"/>
    <property type="project" value="InterPro"/>
</dbReference>
<dbReference type="Gene3D" id="2.10.109.10">
    <property type="entry name" value="Umud Fragment, subunit A"/>
    <property type="match status" value="1"/>
</dbReference>
<dbReference type="Proteomes" id="UP000229631">
    <property type="component" value="Unassembled WGS sequence"/>
</dbReference>
<keyword evidence="6" id="KW-0645">Protease</keyword>